<dbReference type="Proteomes" id="UP000242682">
    <property type="component" value="Unassembled WGS sequence"/>
</dbReference>
<accession>A0A2P8H4B6</accession>
<dbReference type="EMBL" id="PYAT01000003">
    <property type="protein sequence ID" value="PSL41040.1"/>
    <property type="molecule type" value="Genomic_DNA"/>
</dbReference>
<proteinExistence type="predicted"/>
<evidence type="ECO:0000313" key="2">
    <source>
        <dbReference type="Proteomes" id="UP000242682"/>
    </source>
</evidence>
<evidence type="ECO:0000313" key="1">
    <source>
        <dbReference type="EMBL" id="PSL41040.1"/>
    </source>
</evidence>
<name>A0A2P8H4B6_9BACL</name>
<sequence>MANPYERFEGTPLWKSLDKGIDNLAKNNDIEETARREYIVGYLCQLIDEAKWRTRNEKSN</sequence>
<dbReference type="AlphaFoldDB" id="A0A2P8H4B6"/>
<dbReference type="RefSeq" id="WP_106532549.1">
    <property type="nucleotide sequence ID" value="NZ_PYAT01000003.1"/>
</dbReference>
<protein>
    <submittedName>
        <fullName evidence="1">Uncharacterized protein</fullName>
    </submittedName>
</protein>
<keyword evidence="2" id="KW-1185">Reference proteome</keyword>
<organism evidence="1 2">
    <name type="scientific">Planomicrobium soli</name>
    <dbReference type="NCBI Taxonomy" id="1176648"/>
    <lineage>
        <taxon>Bacteria</taxon>
        <taxon>Bacillati</taxon>
        <taxon>Bacillota</taxon>
        <taxon>Bacilli</taxon>
        <taxon>Bacillales</taxon>
        <taxon>Caryophanaceae</taxon>
        <taxon>Planomicrobium</taxon>
    </lineage>
</organism>
<dbReference type="OrthoDB" id="2973379at2"/>
<comment type="caution">
    <text evidence="1">The sequence shown here is derived from an EMBL/GenBank/DDBJ whole genome shotgun (WGS) entry which is preliminary data.</text>
</comment>
<reference evidence="1 2" key="1">
    <citation type="submission" date="2018-03" db="EMBL/GenBank/DDBJ databases">
        <title>Genomic Encyclopedia of Type Strains, Phase III (KMG-III): the genomes of soil and plant-associated and newly described type strains.</title>
        <authorList>
            <person name="Whitman W."/>
        </authorList>
    </citation>
    <scope>NUCLEOTIDE SEQUENCE [LARGE SCALE GENOMIC DNA]</scope>
    <source>
        <strain evidence="1 2">CGMCC 1.12259</strain>
    </source>
</reference>
<gene>
    <name evidence="1" type="ORF">B0H99_103174</name>
</gene>